<gene>
    <name evidence="8" type="ORF">AVW11_31445</name>
</gene>
<organism evidence="8 9">
    <name type="scientific">Streptomyces amritsarensis</name>
    <dbReference type="NCBI Taxonomy" id="681158"/>
    <lineage>
        <taxon>Bacteria</taxon>
        <taxon>Bacillati</taxon>
        <taxon>Actinomycetota</taxon>
        <taxon>Actinomycetes</taxon>
        <taxon>Kitasatosporales</taxon>
        <taxon>Streptomycetaceae</taxon>
        <taxon>Streptomyces</taxon>
    </lineage>
</organism>
<keyword evidence="4 7" id="KW-0964">Secreted</keyword>
<dbReference type="InterPro" id="IPR005468">
    <property type="entry name" value="Avidin/str"/>
</dbReference>
<dbReference type="PROSITE" id="PS51326">
    <property type="entry name" value="AVIDIN_2"/>
    <property type="match status" value="1"/>
</dbReference>
<comment type="caution">
    <text evidence="8">The sequence shown here is derived from an EMBL/GenBank/DDBJ whole genome shotgun (WGS) entry which is preliminary data.</text>
</comment>
<accession>A0ABX3FT87</accession>
<comment type="function">
    <text evidence="7">Forms a strong non-covalent specific complex with biotin.</text>
</comment>
<dbReference type="Proteomes" id="UP000187151">
    <property type="component" value="Unassembled WGS sequence"/>
</dbReference>
<keyword evidence="6 7" id="KW-0092">Biotin</keyword>
<dbReference type="PROSITE" id="PS00577">
    <property type="entry name" value="AVIDIN_1"/>
    <property type="match status" value="1"/>
</dbReference>
<dbReference type="PANTHER" id="PTHR34399">
    <property type="entry name" value="AVIDIN-RELATED"/>
    <property type="match status" value="1"/>
</dbReference>
<feature type="chain" id="PRO_5045012316" description="Streptavidin" evidence="7">
    <location>
        <begin position="28"/>
        <end position="186"/>
    </location>
</feature>
<evidence type="ECO:0000313" key="9">
    <source>
        <dbReference type="Proteomes" id="UP000187151"/>
    </source>
</evidence>
<evidence type="ECO:0000256" key="1">
    <source>
        <dbReference type="ARBA" id="ARBA00004613"/>
    </source>
</evidence>
<evidence type="ECO:0000256" key="5">
    <source>
        <dbReference type="ARBA" id="ARBA00022729"/>
    </source>
</evidence>
<comment type="subcellular location">
    <subcellularLocation>
        <location evidence="1 7">Secreted</location>
    </subcellularLocation>
</comment>
<comment type="similarity">
    <text evidence="2 7">Belongs to the avidin/streptavidin family.</text>
</comment>
<dbReference type="InterPro" id="IPR017889">
    <property type="entry name" value="Avidin-like_CS"/>
</dbReference>
<dbReference type="EMBL" id="MQUR01000115">
    <property type="protein sequence ID" value="OLZ52343.1"/>
    <property type="molecule type" value="Genomic_DNA"/>
</dbReference>
<dbReference type="InterPro" id="IPR036896">
    <property type="entry name" value="Avidin-like_sf"/>
</dbReference>
<dbReference type="InterPro" id="IPR051764">
    <property type="entry name" value="Avidin/Streptavidin-rel"/>
</dbReference>
<keyword evidence="9" id="KW-1185">Reference proteome</keyword>
<dbReference type="PRINTS" id="PR00709">
    <property type="entry name" value="AVIDIN"/>
</dbReference>
<sequence>MSHMRKIVVAAIAVSLTTVGITASASADPSKESKAQAAVAEAGITGTWYNQLGSTFIVTANPDGSLTGTYESAVGNAESRYVLTGRYDSTPATDGSGTALGWTVAWKNNYRNAHSATTWSGQYVGGAEARINTQWLLTSGTTAANAWKSTLVGHDTFTKVKPSAASIDAAKKAGVNNGNPLDAVQQ</sequence>
<evidence type="ECO:0000256" key="3">
    <source>
        <dbReference type="ARBA" id="ARBA00011881"/>
    </source>
</evidence>
<dbReference type="Gene3D" id="2.40.128.30">
    <property type="entry name" value="Avidin-like"/>
    <property type="match status" value="1"/>
</dbReference>
<dbReference type="InterPro" id="IPR005469">
    <property type="entry name" value="Avidin"/>
</dbReference>
<proteinExistence type="inferred from homology"/>
<evidence type="ECO:0000313" key="8">
    <source>
        <dbReference type="EMBL" id="OLZ52343.1"/>
    </source>
</evidence>
<dbReference type="Pfam" id="PF01382">
    <property type="entry name" value="Avidin"/>
    <property type="match status" value="1"/>
</dbReference>
<evidence type="ECO:0000256" key="7">
    <source>
        <dbReference type="RuleBase" id="RU369114"/>
    </source>
</evidence>
<name>A0ABX3FT87_9ACTN</name>
<reference evidence="8 9" key="1">
    <citation type="submission" date="2016-01" db="EMBL/GenBank/DDBJ databases">
        <title>Streptomyces amritsarensis strain MTCC 11845 genome sequencing and assembly.</title>
        <authorList>
            <person name="Sharma D."/>
            <person name="Nair G.R."/>
            <person name="Kaur G."/>
            <person name="Manhas R.K."/>
            <person name="Mayilraj S."/>
        </authorList>
    </citation>
    <scope>NUCLEOTIDE SEQUENCE [LARGE SCALE GENOMIC DNA]</scope>
    <source>
        <strain evidence="8 9">MTCC 11845</strain>
    </source>
</reference>
<dbReference type="SUPFAM" id="SSF50876">
    <property type="entry name" value="Avidin/streptavidin"/>
    <property type="match status" value="1"/>
</dbReference>
<evidence type="ECO:0000256" key="6">
    <source>
        <dbReference type="ARBA" id="ARBA00023267"/>
    </source>
</evidence>
<protein>
    <recommendedName>
        <fullName evidence="7">Streptavidin</fullName>
    </recommendedName>
</protein>
<comment type="subunit">
    <text evidence="3 7">Homotetramer.</text>
</comment>
<keyword evidence="5 7" id="KW-0732">Signal</keyword>
<dbReference type="NCBIfam" id="NF047623">
    <property type="entry name" value="Stavidin"/>
    <property type="match status" value="1"/>
</dbReference>
<evidence type="ECO:0000256" key="4">
    <source>
        <dbReference type="ARBA" id="ARBA00022525"/>
    </source>
</evidence>
<evidence type="ECO:0000256" key="2">
    <source>
        <dbReference type="ARBA" id="ARBA00006297"/>
    </source>
</evidence>
<feature type="signal peptide" evidence="7">
    <location>
        <begin position="1"/>
        <end position="27"/>
    </location>
</feature>